<accession>F2D0S9</accession>
<protein>
    <submittedName>
        <fullName evidence="1">Predicted protein</fullName>
    </submittedName>
</protein>
<sequence length="62" mass="6930">MLALQDAMEDAAPPLPRRYLGASQIRSIQAPRRLGLREGWILAIEEGGIEEEDCSARLLLLR</sequence>
<name>F2D0S9_HORVV</name>
<dbReference type="EMBL" id="AK357486">
    <property type="protein sequence ID" value="BAJ88700.1"/>
    <property type="molecule type" value="mRNA"/>
</dbReference>
<evidence type="ECO:0000313" key="1">
    <source>
        <dbReference type="EMBL" id="BAJ88700.1"/>
    </source>
</evidence>
<reference evidence="1" key="1">
    <citation type="journal article" date="2011" name="Plant Physiol.">
        <title>Comprehensive sequence analysis of 24,783 barley full-length cDNAs derived from 12 clone libraries.</title>
        <authorList>
            <person name="Matsumoto T."/>
            <person name="Tanaka T."/>
            <person name="Sakai H."/>
            <person name="Amano N."/>
            <person name="Kanamori H."/>
            <person name="Kurita K."/>
            <person name="Kikuta A."/>
            <person name="Kamiya K."/>
            <person name="Yamamoto M."/>
            <person name="Ikawa H."/>
            <person name="Fujii N."/>
            <person name="Hori K."/>
            <person name="Itoh T."/>
            <person name="Sato K."/>
        </authorList>
    </citation>
    <scope>NUCLEOTIDE SEQUENCE</scope>
    <source>
        <tissue evidence="1">Shoot</tissue>
    </source>
</reference>
<organism evidence="1">
    <name type="scientific">Hordeum vulgare subsp. vulgare</name>
    <name type="common">Domesticated barley</name>
    <dbReference type="NCBI Taxonomy" id="112509"/>
    <lineage>
        <taxon>Eukaryota</taxon>
        <taxon>Viridiplantae</taxon>
        <taxon>Streptophyta</taxon>
        <taxon>Embryophyta</taxon>
        <taxon>Tracheophyta</taxon>
        <taxon>Spermatophyta</taxon>
        <taxon>Magnoliopsida</taxon>
        <taxon>Liliopsida</taxon>
        <taxon>Poales</taxon>
        <taxon>Poaceae</taxon>
        <taxon>BOP clade</taxon>
        <taxon>Pooideae</taxon>
        <taxon>Triticodae</taxon>
        <taxon>Triticeae</taxon>
        <taxon>Hordeinae</taxon>
        <taxon>Hordeum</taxon>
    </lineage>
</organism>
<proteinExistence type="evidence at transcript level"/>
<dbReference type="AlphaFoldDB" id="F2D0S9"/>